<dbReference type="RefSeq" id="WP_128386371.1">
    <property type="nucleotide sequence ID" value="NZ_CP035037.1"/>
</dbReference>
<evidence type="ECO:0000313" key="1">
    <source>
        <dbReference type="EMBL" id="QAB17122.1"/>
    </source>
</evidence>
<organism evidence="1 2">
    <name type="scientific">Leucobacter muris</name>
    <dbReference type="NCBI Taxonomy" id="1935379"/>
    <lineage>
        <taxon>Bacteria</taxon>
        <taxon>Bacillati</taxon>
        <taxon>Actinomycetota</taxon>
        <taxon>Actinomycetes</taxon>
        <taxon>Micrococcales</taxon>
        <taxon>Microbacteriaceae</taxon>
        <taxon>Leucobacter</taxon>
    </lineage>
</organism>
<evidence type="ECO:0000313" key="2">
    <source>
        <dbReference type="Proteomes" id="UP000285768"/>
    </source>
</evidence>
<proteinExistence type="predicted"/>
<gene>
    <name evidence="1" type="ORF">Leucomu_03575</name>
</gene>
<evidence type="ECO:0008006" key="3">
    <source>
        <dbReference type="Google" id="ProtNLM"/>
    </source>
</evidence>
<protein>
    <recommendedName>
        <fullName evidence="3">Terminase</fullName>
    </recommendedName>
</protein>
<accession>A0ABX5QDI3</accession>
<reference evidence="1 2" key="1">
    <citation type="submission" date="2019-01" db="EMBL/GenBank/DDBJ databases">
        <title>Leucobacter muris sp. nov. isolated from the nose of a laboratory mouse.</title>
        <authorList>
            <person name="Benga L."/>
            <person name="Sproeer C."/>
            <person name="Schumann P."/>
            <person name="Verbarg S."/>
            <person name="Bunk B."/>
            <person name="Engelhardt E."/>
            <person name="Benten P.M."/>
            <person name="Sager M."/>
        </authorList>
    </citation>
    <scope>NUCLEOTIDE SEQUENCE [LARGE SCALE GENOMIC DNA]</scope>
    <source>
        <strain evidence="1 2">DSM 101948</strain>
    </source>
</reference>
<dbReference type="EMBL" id="CP035037">
    <property type="protein sequence ID" value="QAB17122.1"/>
    <property type="molecule type" value="Genomic_DNA"/>
</dbReference>
<dbReference type="Gene3D" id="3.40.50.300">
    <property type="entry name" value="P-loop containing nucleotide triphosphate hydrolases"/>
    <property type="match status" value="1"/>
</dbReference>
<dbReference type="Proteomes" id="UP000285768">
    <property type="component" value="Chromosome"/>
</dbReference>
<keyword evidence="2" id="KW-1185">Reference proteome</keyword>
<dbReference type="InterPro" id="IPR027417">
    <property type="entry name" value="P-loop_NTPase"/>
</dbReference>
<sequence length="503" mass="55157">MNSRGSALRGLQEPRIRVRPKGAIDFEDGEDAVFLSGGYGLTADEWQGAVTFGWLARGKDGKLAAGRCGLAVPRQNGKNGNVEVVQLHKMAIQGRKLLHTAHEVKTARKAFLRLISFFENPRKYPELAELVKEIRRTNGQEAIVLHARECERGDRCDCNGGASCEFVARSRGSGRGYTVDDLFCDEAQEMTDEQLEALLPTIAAAPSGDPQIIFLGTPPGPNSPGEVFERIRKDALTPKADRICWDEWSIPDDMRPEEAIKRWRELAYETNPALGVRLRITTVQDELLAMSPEGFCRERLGQWSPRGGKAKAFSKSSWSVLKARKPEDAVMTYGVKFTTDGSGVGLAAAWKPRTGPVFIEPIEQRNMGEGTQWLIDQLVEDAPVTAVIVIDGKAHAGFLVNALREAGLRNKKQLLRPSLDQVIAAHSMLEQAVVTGGLQHPGDKDFDEQVLGAAKRKIGTAGGFGWEAEEGKTVVTLDAATLAYWGAKTTRRRPGRRSTGMVM</sequence>
<name>A0ABX5QDI3_9MICO</name>